<name>A0ABQ2XZP2_9BURK</name>
<dbReference type="Proteomes" id="UP000653343">
    <property type="component" value="Unassembled WGS sequence"/>
</dbReference>
<feature type="compositionally biased region" description="Low complexity" evidence="1">
    <location>
        <begin position="31"/>
        <end position="53"/>
    </location>
</feature>
<accession>A0ABQ2XZP2</accession>
<dbReference type="InterPro" id="IPR010281">
    <property type="entry name" value="DUF885"/>
</dbReference>
<keyword evidence="4" id="KW-1185">Reference proteome</keyword>
<feature type="chain" id="PRO_5046025905" description="DUF885 domain-containing protein" evidence="2">
    <location>
        <begin position="22"/>
        <end position="651"/>
    </location>
</feature>
<comment type="caution">
    <text evidence="3">The sequence shown here is derived from an EMBL/GenBank/DDBJ whole genome shotgun (WGS) entry which is preliminary data.</text>
</comment>
<dbReference type="PANTHER" id="PTHR33361">
    <property type="entry name" value="GLR0591 PROTEIN"/>
    <property type="match status" value="1"/>
</dbReference>
<evidence type="ECO:0000256" key="2">
    <source>
        <dbReference type="SAM" id="SignalP"/>
    </source>
</evidence>
<sequence>MQSYKAILSALALSVAGSVLVVPEAAAVNRPAKAAAKNTKKAAPAAKGKSAKVAPKKGGKASAKAVKGGKAAKLAPKRGGHEDIRLIKSAEFANTRAYFLKDFWQQDPETAMSAGRYDAGNRLSIPDEASRERYLQFCERWLKTLGNINETYLPAADKTDLAMMRQYLESSRWYIQTFREFAWNPSVHNVAGGFDSLINTQFAPLEKRLRLISERLINVPAFYAAAQQGLQQPTREHTQLAVAQAAGTLAVFDLIADQAKTSTLSSTEKADLKSRLQDARVAVTGYRDYLQKLLNTTPDNGWRSFRIGKELYEAKFKADIQSDLTAEQMYQKALAAKEDALTRMAALADQLWPKVMGDTPKPEKVNQRIKMVIDKLSEKHVSADQLYPEIRRQLPVLEAWIRDKQLLNLDASKPLVVRETPEYQRGVTIASIEAPGIFRPRDNTYYNVTPLTGQSPEQIESTLREYNHWVLQILNIHEAIPGHYTQLQHANQSMSVIKALYGNGAMIEGWAVYSERMMLESGYGGDTPEMWLMYYKWNLRTICNTILDYSVHVLGMTQEEALRFLMEDAFQTQAEARGKWSRVQYSSVQLTSYFSGYADIMAFRDQQKQKLGKDFRLKDFHEQFLSYGSAPVAMIRKMMEEAQKKPEPAAE</sequence>
<evidence type="ECO:0008006" key="5">
    <source>
        <dbReference type="Google" id="ProtNLM"/>
    </source>
</evidence>
<gene>
    <name evidence="3" type="ORF">GCM10010946_24110</name>
</gene>
<feature type="signal peptide" evidence="2">
    <location>
        <begin position="1"/>
        <end position="21"/>
    </location>
</feature>
<dbReference type="Pfam" id="PF05960">
    <property type="entry name" value="DUF885"/>
    <property type="match status" value="1"/>
</dbReference>
<evidence type="ECO:0000256" key="1">
    <source>
        <dbReference type="SAM" id="MobiDB-lite"/>
    </source>
</evidence>
<protein>
    <recommendedName>
        <fullName evidence="5">DUF885 domain-containing protein</fullName>
    </recommendedName>
</protein>
<proteinExistence type="predicted"/>
<organism evidence="3 4">
    <name type="scientific">Undibacterium squillarum</name>
    <dbReference type="NCBI Taxonomy" id="1131567"/>
    <lineage>
        <taxon>Bacteria</taxon>
        <taxon>Pseudomonadati</taxon>
        <taxon>Pseudomonadota</taxon>
        <taxon>Betaproteobacteria</taxon>
        <taxon>Burkholderiales</taxon>
        <taxon>Oxalobacteraceae</taxon>
        <taxon>Undibacterium</taxon>
    </lineage>
</organism>
<feature type="compositionally biased region" description="Low complexity" evidence="1">
    <location>
        <begin position="60"/>
        <end position="74"/>
    </location>
</feature>
<feature type="region of interest" description="Disordered" evidence="1">
    <location>
        <begin position="31"/>
        <end position="74"/>
    </location>
</feature>
<evidence type="ECO:0000313" key="4">
    <source>
        <dbReference type="Proteomes" id="UP000653343"/>
    </source>
</evidence>
<evidence type="ECO:0000313" key="3">
    <source>
        <dbReference type="EMBL" id="GGX44707.1"/>
    </source>
</evidence>
<dbReference type="PANTHER" id="PTHR33361:SF15">
    <property type="entry name" value="DUF885 FAMILY LIPOPROTEIN"/>
    <property type="match status" value="1"/>
</dbReference>
<keyword evidence="2" id="KW-0732">Signal</keyword>
<dbReference type="EMBL" id="BMYU01000005">
    <property type="protein sequence ID" value="GGX44707.1"/>
    <property type="molecule type" value="Genomic_DNA"/>
</dbReference>
<reference evidence="4" key="1">
    <citation type="journal article" date="2019" name="Int. J. Syst. Evol. Microbiol.">
        <title>The Global Catalogue of Microorganisms (GCM) 10K type strain sequencing project: providing services to taxonomists for standard genome sequencing and annotation.</title>
        <authorList>
            <consortium name="The Broad Institute Genomics Platform"/>
            <consortium name="The Broad Institute Genome Sequencing Center for Infectious Disease"/>
            <person name="Wu L."/>
            <person name="Ma J."/>
        </authorList>
    </citation>
    <scope>NUCLEOTIDE SEQUENCE [LARGE SCALE GENOMIC DNA]</scope>
    <source>
        <strain evidence="4">KCTC 23917</strain>
    </source>
</reference>